<dbReference type="Gene3D" id="3.30.450.20">
    <property type="entry name" value="PAS domain"/>
    <property type="match status" value="1"/>
</dbReference>
<dbReference type="InterPro" id="IPR003661">
    <property type="entry name" value="HisK_dim/P_dom"/>
</dbReference>
<keyword evidence="7" id="KW-0067">ATP-binding</keyword>
<evidence type="ECO:0000313" key="11">
    <source>
        <dbReference type="EMBL" id="SEA72810.1"/>
    </source>
</evidence>
<dbReference type="InterPro" id="IPR029016">
    <property type="entry name" value="GAF-like_dom_sf"/>
</dbReference>
<dbReference type="GO" id="GO:0000155">
    <property type="term" value="F:phosphorelay sensor kinase activity"/>
    <property type="evidence" value="ECO:0007669"/>
    <property type="project" value="InterPro"/>
</dbReference>
<dbReference type="Pfam" id="PF13185">
    <property type="entry name" value="GAF_2"/>
    <property type="match status" value="1"/>
</dbReference>
<dbReference type="CDD" id="cd00130">
    <property type="entry name" value="PAS"/>
    <property type="match status" value="1"/>
</dbReference>
<evidence type="ECO:0000256" key="2">
    <source>
        <dbReference type="ARBA" id="ARBA00012438"/>
    </source>
</evidence>
<evidence type="ECO:0000313" key="12">
    <source>
        <dbReference type="Proteomes" id="UP000199409"/>
    </source>
</evidence>
<dbReference type="Gene3D" id="1.10.287.130">
    <property type="match status" value="1"/>
</dbReference>
<dbReference type="Pfam" id="PF08448">
    <property type="entry name" value="PAS_4"/>
    <property type="match status" value="1"/>
</dbReference>
<comment type="catalytic activity">
    <reaction evidence="1">
        <text>ATP + protein L-histidine = ADP + protein N-phospho-L-histidine.</text>
        <dbReference type="EC" id="2.7.13.3"/>
    </reaction>
</comment>
<dbReference type="InterPro" id="IPR013656">
    <property type="entry name" value="PAS_4"/>
</dbReference>
<evidence type="ECO:0000256" key="5">
    <source>
        <dbReference type="ARBA" id="ARBA00022741"/>
    </source>
</evidence>
<dbReference type="InterPro" id="IPR000014">
    <property type="entry name" value="PAS"/>
</dbReference>
<dbReference type="InterPro" id="IPR036890">
    <property type="entry name" value="HATPase_C_sf"/>
</dbReference>
<dbReference type="PROSITE" id="PS50112">
    <property type="entry name" value="PAS"/>
    <property type="match status" value="1"/>
</dbReference>
<sequence>MTDQKQKLFRALIDVGKELATITDLDFLLPRILEISQDVFLFDNAIIRLLNNDSKALETVASFGYSQQAIDKPIYLGQGIMGKAAQFGKPYLIHNVSSTEDYIPGIEAASSELAVPLIARDRIIGVFNVENRQPDAFTAHDCDALSLLAGQAAIAIDNANLYQDLCRVSREKNNLNHLNDKILSSISLGLYTIDRNMRITSWNDSMAQMARIPAEKALGRKLLETFPTLEEEGIADRLRRVLETGEAAELRLLHRGQAGENRLQKRRLSPLKENGKTHGVVVVVEDITEFEQLLAQTIQSEKLAEVGRMSAGIAHEINNPLTVISFANKILLDNDNFTADQRELVERIDHEVERLKGLSSELLSYSSAAHDDKREPTDINVTMREVLSLMRYELNKKLITSNENLTPIPRLNIDKNKFKQIFINLILNAVQAMERGGIIEISTVTNNDNSISILFCDNGPGIPDKLKQRIFDPFYSSRKEGQGTGLGLYLCRKIVAEYDGCLSVTDAPERGSCFEVRLAATNIVS</sequence>
<keyword evidence="12" id="KW-1185">Reference proteome</keyword>
<dbReference type="OrthoDB" id="9777714at2"/>
<evidence type="ECO:0000256" key="3">
    <source>
        <dbReference type="ARBA" id="ARBA00022553"/>
    </source>
</evidence>
<evidence type="ECO:0000256" key="6">
    <source>
        <dbReference type="ARBA" id="ARBA00022777"/>
    </source>
</evidence>
<name>A0A1H4DK47_9BACT</name>
<dbReference type="Pfam" id="PF00512">
    <property type="entry name" value="HisKA"/>
    <property type="match status" value="1"/>
</dbReference>
<dbReference type="Proteomes" id="UP000199409">
    <property type="component" value="Unassembled WGS sequence"/>
</dbReference>
<dbReference type="SMART" id="SM00387">
    <property type="entry name" value="HATPase_c"/>
    <property type="match status" value="1"/>
</dbReference>
<dbReference type="SMART" id="SM00065">
    <property type="entry name" value="GAF"/>
    <property type="match status" value="1"/>
</dbReference>
<dbReference type="InterPro" id="IPR004358">
    <property type="entry name" value="Sig_transdc_His_kin-like_C"/>
</dbReference>
<keyword evidence="6" id="KW-0418">Kinase</keyword>
<keyword evidence="5" id="KW-0547">Nucleotide-binding</keyword>
<dbReference type="Gene3D" id="3.30.450.40">
    <property type="match status" value="1"/>
</dbReference>
<dbReference type="Gene3D" id="3.30.565.10">
    <property type="entry name" value="Histidine kinase-like ATPase, C-terminal domain"/>
    <property type="match status" value="1"/>
</dbReference>
<dbReference type="SMART" id="SM00091">
    <property type="entry name" value="PAS"/>
    <property type="match status" value="1"/>
</dbReference>
<dbReference type="GO" id="GO:0005524">
    <property type="term" value="F:ATP binding"/>
    <property type="evidence" value="ECO:0007669"/>
    <property type="project" value="UniProtKB-KW"/>
</dbReference>
<proteinExistence type="predicted"/>
<organism evidence="11 12">
    <name type="scientific">Desulfuromusa kysingii</name>
    <dbReference type="NCBI Taxonomy" id="37625"/>
    <lineage>
        <taxon>Bacteria</taxon>
        <taxon>Pseudomonadati</taxon>
        <taxon>Thermodesulfobacteriota</taxon>
        <taxon>Desulfuromonadia</taxon>
        <taxon>Desulfuromonadales</taxon>
        <taxon>Geopsychrobacteraceae</taxon>
        <taxon>Desulfuromusa</taxon>
    </lineage>
</organism>
<dbReference type="SMART" id="SM00388">
    <property type="entry name" value="HisKA"/>
    <property type="match status" value="1"/>
</dbReference>
<feature type="domain" description="Histidine kinase" evidence="9">
    <location>
        <begin position="312"/>
        <end position="522"/>
    </location>
</feature>
<dbReference type="EC" id="2.7.13.3" evidence="2"/>
<protein>
    <recommendedName>
        <fullName evidence="2">histidine kinase</fullName>
        <ecNumber evidence="2">2.7.13.3</ecNumber>
    </recommendedName>
</protein>
<evidence type="ECO:0000256" key="4">
    <source>
        <dbReference type="ARBA" id="ARBA00022679"/>
    </source>
</evidence>
<dbReference type="SUPFAM" id="SSF47384">
    <property type="entry name" value="Homodimeric domain of signal transducing histidine kinase"/>
    <property type="match status" value="1"/>
</dbReference>
<keyword evidence="8" id="KW-0902">Two-component regulatory system</keyword>
<dbReference type="STRING" id="37625.SAMN05660420_02993"/>
<dbReference type="InterPro" id="IPR036097">
    <property type="entry name" value="HisK_dim/P_sf"/>
</dbReference>
<keyword evidence="4" id="KW-0808">Transferase</keyword>
<evidence type="ECO:0000259" key="9">
    <source>
        <dbReference type="PROSITE" id="PS50109"/>
    </source>
</evidence>
<dbReference type="PRINTS" id="PR00344">
    <property type="entry name" value="BCTRLSENSOR"/>
</dbReference>
<dbReference type="PANTHER" id="PTHR43065">
    <property type="entry name" value="SENSOR HISTIDINE KINASE"/>
    <property type="match status" value="1"/>
</dbReference>
<dbReference type="SUPFAM" id="SSF55781">
    <property type="entry name" value="GAF domain-like"/>
    <property type="match status" value="1"/>
</dbReference>
<feature type="domain" description="PAS" evidence="10">
    <location>
        <begin position="181"/>
        <end position="245"/>
    </location>
</feature>
<keyword evidence="3" id="KW-0597">Phosphoprotein</keyword>
<dbReference type="InterPro" id="IPR003594">
    <property type="entry name" value="HATPase_dom"/>
</dbReference>
<dbReference type="CDD" id="cd00082">
    <property type="entry name" value="HisKA"/>
    <property type="match status" value="1"/>
</dbReference>
<dbReference type="PANTHER" id="PTHR43065:SF10">
    <property type="entry name" value="PEROXIDE STRESS-ACTIVATED HISTIDINE KINASE MAK3"/>
    <property type="match status" value="1"/>
</dbReference>
<dbReference type="SUPFAM" id="SSF55785">
    <property type="entry name" value="PYP-like sensor domain (PAS domain)"/>
    <property type="match status" value="1"/>
</dbReference>
<accession>A0A1H4DK47</accession>
<dbReference type="EMBL" id="FNQN01000010">
    <property type="protein sequence ID" value="SEA72810.1"/>
    <property type="molecule type" value="Genomic_DNA"/>
</dbReference>
<dbReference type="InterPro" id="IPR003018">
    <property type="entry name" value="GAF"/>
</dbReference>
<evidence type="ECO:0000256" key="7">
    <source>
        <dbReference type="ARBA" id="ARBA00022840"/>
    </source>
</evidence>
<gene>
    <name evidence="11" type="ORF">SAMN05660420_02993</name>
</gene>
<dbReference type="InterPro" id="IPR005467">
    <property type="entry name" value="His_kinase_dom"/>
</dbReference>
<reference evidence="11 12" key="1">
    <citation type="submission" date="2016-10" db="EMBL/GenBank/DDBJ databases">
        <authorList>
            <person name="de Groot N.N."/>
        </authorList>
    </citation>
    <scope>NUCLEOTIDE SEQUENCE [LARGE SCALE GENOMIC DNA]</scope>
    <source>
        <strain evidence="11 12">DSM 7343</strain>
    </source>
</reference>
<dbReference type="NCBIfam" id="TIGR00229">
    <property type="entry name" value="sensory_box"/>
    <property type="match status" value="1"/>
</dbReference>
<evidence type="ECO:0000256" key="1">
    <source>
        <dbReference type="ARBA" id="ARBA00000085"/>
    </source>
</evidence>
<dbReference type="SUPFAM" id="SSF55874">
    <property type="entry name" value="ATPase domain of HSP90 chaperone/DNA topoisomerase II/histidine kinase"/>
    <property type="match status" value="1"/>
</dbReference>
<dbReference type="PROSITE" id="PS50109">
    <property type="entry name" value="HIS_KIN"/>
    <property type="match status" value="1"/>
</dbReference>
<evidence type="ECO:0000259" key="10">
    <source>
        <dbReference type="PROSITE" id="PS50112"/>
    </source>
</evidence>
<dbReference type="CDD" id="cd00075">
    <property type="entry name" value="HATPase"/>
    <property type="match status" value="1"/>
</dbReference>
<dbReference type="InterPro" id="IPR035965">
    <property type="entry name" value="PAS-like_dom_sf"/>
</dbReference>
<dbReference type="Pfam" id="PF02518">
    <property type="entry name" value="HATPase_c"/>
    <property type="match status" value="1"/>
</dbReference>
<evidence type="ECO:0000256" key="8">
    <source>
        <dbReference type="ARBA" id="ARBA00023012"/>
    </source>
</evidence>
<dbReference type="RefSeq" id="WP_092350275.1">
    <property type="nucleotide sequence ID" value="NZ_FNQN01000010.1"/>
</dbReference>
<dbReference type="AlphaFoldDB" id="A0A1H4DK47"/>